<organism evidence="3 4">
    <name type="scientific">Plectus sambesii</name>
    <dbReference type="NCBI Taxonomy" id="2011161"/>
    <lineage>
        <taxon>Eukaryota</taxon>
        <taxon>Metazoa</taxon>
        <taxon>Ecdysozoa</taxon>
        <taxon>Nematoda</taxon>
        <taxon>Chromadorea</taxon>
        <taxon>Plectida</taxon>
        <taxon>Plectina</taxon>
        <taxon>Plectoidea</taxon>
        <taxon>Plectidae</taxon>
        <taxon>Plectus</taxon>
    </lineage>
</organism>
<dbReference type="GO" id="GO:0008361">
    <property type="term" value="P:regulation of cell size"/>
    <property type="evidence" value="ECO:0007669"/>
    <property type="project" value="TreeGrafter"/>
</dbReference>
<evidence type="ECO:0000313" key="4">
    <source>
        <dbReference type="WBParaSite" id="PSAMB.scaffold2435size23253.g17889.t1"/>
    </source>
</evidence>
<evidence type="ECO:0000313" key="3">
    <source>
        <dbReference type="Proteomes" id="UP000887566"/>
    </source>
</evidence>
<feature type="compositionally biased region" description="Basic and acidic residues" evidence="1">
    <location>
        <begin position="331"/>
        <end position="346"/>
    </location>
</feature>
<evidence type="ECO:0000259" key="2">
    <source>
        <dbReference type="PROSITE" id="PS50238"/>
    </source>
</evidence>
<dbReference type="GO" id="GO:0007266">
    <property type="term" value="P:Rho protein signal transduction"/>
    <property type="evidence" value="ECO:0007669"/>
    <property type="project" value="TreeGrafter"/>
</dbReference>
<dbReference type="InterPro" id="IPR008936">
    <property type="entry name" value="Rho_GTPase_activation_prot"/>
</dbReference>
<dbReference type="Pfam" id="PF00620">
    <property type="entry name" value="RhoGAP"/>
    <property type="match status" value="1"/>
</dbReference>
<name>A0A914VS33_9BILA</name>
<dbReference type="InterPro" id="IPR051978">
    <property type="entry name" value="Rho-GAP_domain"/>
</dbReference>
<sequence length="454" mass="48447">MCSQFSRGTLTIAVGAPSSSSSSMEPAGRRQSDLTGVRPKDSASRFASSETGSVGRLAPFGEFAPLATPEHIEVGMEYMTVKDAIGGYSDDEQQYATLDSINRATTSGEASIDTRHSSLEGRRACANERSSSPSEAGAPRQAYPSTRPKAVSGSRATGDGVGIADRLRRLNQDLLLTVPGADATRVEARGRNTALVTSVSTGALMMRSASDESIVERTPTTADGEQRKPKSKGQFVRRVTSSFRFRKNRRLTPTTTTGDADWSEPESVGSKSVPQSPLMERQQFAPLPVHQRGVFVLPPVAPATFDDPVIDSARQTSPQQSSFSWLPTRSPKRDRSVPVNGGEKKTVLGGLRRASADQSKSKKSGSSGPGTPSSGVVPHGATLFDLAANPNDPVPLFVRKCVEFIESEGGLELEGLYRVPGNQSQVAQLEQKFVENHALDFRTLDLPVNAVATA</sequence>
<keyword evidence="3" id="KW-1185">Reference proteome</keyword>
<dbReference type="GO" id="GO:0005829">
    <property type="term" value="C:cytosol"/>
    <property type="evidence" value="ECO:0007669"/>
    <property type="project" value="TreeGrafter"/>
</dbReference>
<dbReference type="GO" id="GO:0050770">
    <property type="term" value="P:regulation of axonogenesis"/>
    <property type="evidence" value="ECO:0007669"/>
    <property type="project" value="TreeGrafter"/>
</dbReference>
<dbReference type="PANTHER" id="PTHR46005">
    <property type="entry name" value="RHO GTPASE-ACTIVATING PROTEIN 190"/>
    <property type="match status" value="1"/>
</dbReference>
<feature type="compositionally biased region" description="Basic and acidic residues" evidence="1">
    <location>
        <begin position="112"/>
        <end position="126"/>
    </location>
</feature>
<dbReference type="AlphaFoldDB" id="A0A914VS33"/>
<proteinExistence type="predicted"/>
<feature type="domain" description="Rho-GAP" evidence="2">
    <location>
        <begin position="381"/>
        <end position="454"/>
    </location>
</feature>
<dbReference type="InterPro" id="IPR000198">
    <property type="entry name" value="RhoGAP_dom"/>
</dbReference>
<dbReference type="SUPFAM" id="SSF48350">
    <property type="entry name" value="GTPase activation domain, GAP"/>
    <property type="match status" value="1"/>
</dbReference>
<feature type="region of interest" description="Disordered" evidence="1">
    <location>
        <begin position="107"/>
        <end position="160"/>
    </location>
</feature>
<dbReference type="PANTHER" id="PTHR46005:SF4">
    <property type="entry name" value="RHO GTPASE-ACTIVATING PROTEIN 190"/>
    <property type="match status" value="1"/>
</dbReference>
<feature type="region of interest" description="Disordered" evidence="1">
    <location>
        <begin position="307"/>
        <end position="377"/>
    </location>
</feature>
<dbReference type="PROSITE" id="PS50238">
    <property type="entry name" value="RHOGAP"/>
    <property type="match status" value="1"/>
</dbReference>
<dbReference type="GO" id="GO:0005096">
    <property type="term" value="F:GTPase activator activity"/>
    <property type="evidence" value="ECO:0007669"/>
    <property type="project" value="TreeGrafter"/>
</dbReference>
<feature type="compositionally biased region" description="Low complexity" evidence="1">
    <location>
        <begin position="364"/>
        <end position="375"/>
    </location>
</feature>
<accession>A0A914VS33</accession>
<protein>
    <submittedName>
        <fullName evidence="4">Rho-GAP domain-containing protein</fullName>
    </submittedName>
</protein>
<reference evidence="4" key="1">
    <citation type="submission" date="2022-11" db="UniProtKB">
        <authorList>
            <consortium name="WormBaseParasite"/>
        </authorList>
    </citation>
    <scope>IDENTIFICATION</scope>
</reference>
<feature type="region of interest" description="Disordered" evidence="1">
    <location>
        <begin position="13"/>
        <end position="51"/>
    </location>
</feature>
<feature type="compositionally biased region" description="Basic and acidic residues" evidence="1">
    <location>
        <begin position="27"/>
        <end position="43"/>
    </location>
</feature>
<dbReference type="Gene3D" id="1.10.555.10">
    <property type="entry name" value="Rho GTPase activation protein"/>
    <property type="match status" value="1"/>
</dbReference>
<dbReference type="Proteomes" id="UP000887566">
    <property type="component" value="Unplaced"/>
</dbReference>
<feature type="compositionally biased region" description="Polar residues" evidence="1">
    <location>
        <begin position="313"/>
        <end position="327"/>
    </location>
</feature>
<evidence type="ECO:0000256" key="1">
    <source>
        <dbReference type="SAM" id="MobiDB-lite"/>
    </source>
</evidence>
<dbReference type="WBParaSite" id="PSAMB.scaffold2435size23253.g17889.t1">
    <property type="protein sequence ID" value="PSAMB.scaffold2435size23253.g17889.t1"/>
    <property type="gene ID" value="PSAMB.scaffold2435size23253.g17889"/>
</dbReference>
<feature type="region of interest" description="Disordered" evidence="1">
    <location>
        <begin position="209"/>
        <end position="276"/>
    </location>
</feature>